<dbReference type="Proteomes" id="UP000824533">
    <property type="component" value="Linkage Group LG05"/>
</dbReference>
<name>A0ACC1DCS5_9NEOP</name>
<proteinExistence type="predicted"/>
<reference evidence="1 2" key="1">
    <citation type="journal article" date="2021" name="Front. Genet.">
        <title>Chromosome-Level Genome Assembly Reveals Significant Gene Expansion in the Toll and IMD Signaling Pathways of Dendrolimus kikuchii.</title>
        <authorList>
            <person name="Zhou J."/>
            <person name="Wu P."/>
            <person name="Xiong Z."/>
            <person name="Liu N."/>
            <person name="Zhao N."/>
            <person name="Ji M."/>
            <person name="Qiu Y."/>
            <person name="Yang B."/>
        </authorList>
    </citation>
    <scope>NUCLEOTIDE SEQUENCE [LARGE SCALE GENOMIC DNA]</scope>
    <source>
        <strain evidence="1">Ann1</strain>
    </source>
</reference>
<gene>
    <name evidence="1" type="ORF">K1T71_003492</name>
</gene>
<comment type="caution">
    <text evidence="1">The sequence shown here is derived from an EMBL/GenBank/DDBJ whole genome shotgun (WGS) entry which is preliminary data.</text>
</comment>
<sequence length="331" mass="36884">MFKLILFVSLLGTYICASVNNVKPKFVIDNDAGGDDAMAIFLALLYEKYFDGPELVALTTGNGNTDEDKVCINNQRILQVAGRQDVPIYRGSKSSLVLTPETVEYYGHDGLGDSGDVYGDLVPAQTKSAVDALMELSKVHEGNLTVITIGTLTNVALAIKYDPNFLSRLAHLYVGAGHIHSDNDPKAEFNAHTDVEAYRIVAENATPDKVTIVPFSQIRKHCDFSREWRENVLGAINTDIIKNQNKFEAVSIKKNVRWQALDPAVIALYLHQGLVKEYKYSKNNIITCGEERGKNTNEFVDKDKANVRLIYSVHTEEYQKFLINVFSSNKS</sequence>
<organism evidence="1 2">
    <name type="scientific">Dendrolimus kikuchii</name>
    <dbReference type="NCBI Taxonomy" id="765133"/>
    <lineage>
        <taxon>Eukaryota</taxon>
        <taxon>Metazoa</taxon>
        <taxon>Ecdysozoa</taxon>
        <taxon>Arthropoda</taxon>
        <taxon>Hexapoda</taxon>
        <taxon>Insecta</taxon>
        <taxon>Pterygota</taxon>
        <taxon>Neoptera</taxon>
        <taxon>Endopterygota</taxon>
        <taxon>Lepidoptera</taxon>
        <taxon>Glossata</taxon>
        <taxon>Ditrysia</taxon>
        <taxon>Bombycoidea</taxon>
        <taxon>Lasiocampidae</taxon>
        <taxon>Dendrolimus</taxon>
    </lineage>
</organism>
<evidence type="ECO:0000313" key="1">
    <source>
        <dbReference type="EMBL" id="KAJ0181407.1"/>
    </source>
</evidence>
<evidence type="ECO:0000313" key="2">
    <source>
        <dbReference type="Proteomes" id="UP000824533"/>
    </source>
</evidence>
<accession>A0ACC1DCS5</accession>
<protein>
    <submittedName>
        <fullName evidence="1">Uncharacterized protein</fullName>
    </submittedName>
</protein>
<dbReference type="EMBL" id="CM034391">
    <property type="protein sequence ID" value="KAJ0181407.1"/>
    <property type="molecule type" value="Genomic_DNA"/>
</dbReference>
<keyword evidence="2" id="KW-1185">Reference proteome</keyword>